<evidence type="ECO:0000313" key="2">
    <source>
        <dbReference type="Proteomes" id="UP000038040"/>
    </source>
</evidence>
<reference evidence="4" key="1">
    <citation type="submission" date="2017-02" db="UniProtKB">
        <authorList>
            <consortium name="WormBaseParasite"/>
        </authorList>
    </citation>
    <scope>IDENTIFICATION</scope>
</reference>
<protein>
    <submittedName>
        <fullName evidence="4">Secreted protein</fullName>
    </submittedName>
</protein>
<organism evidence="2 4">
    <name type="scientific">Dracunculus medinensis</name>
    <name type="common">Guinea worm</name>
    <dbReference type="NCBI Taxonomy" id="318479"/>
    <lineage>
        <taxon>Eukaryota</taxon>
        <taxon>Metazoa</taxon>
        <taxon>Ecdysozoa</taxon>
        <taxon>Nematoda</taxon>
        <taxon>Chromadorea</taxon>
        <taxon>Rhabditida</taxon>
        <taxon>Spirurina</taxon>
        <taxon>Dracunculoidea</taxon>
        <taxon>Dracunculidae</taxon>
        <taxon>Dracunculus</taxon>
    </lineage>
</organism>
<gene>
    <name evidence="1" type="ORF">DME_LOCUS666</name>
</gene>
<accession>A0A0N4UE40</accession>
<evidence type="ECO:0000313" key="4">
    <source>
        <dbReference type="WBParaSite" id="DME_0000562101-mRNA-1"/>
    </source>
</evidence>
<dbReference type="AlphaFoldDB" id="A0A0N4UE40"/>
<proteinExistence type="predicted"/>
<dbReference type="Proteomes" id="UP000038040">
    <property type="component" value="Unplaced"/>
</dbReference>
<evidence type="ECO:0000313" key="3">
    <source>
        <dbReference type="Proteomes" id="UP000274756"/>
    </source>
</evidence>
<sequence>MRFRFFGYSLPLLIDRTAQASLMPIKLRPLAIMSVTLMPMLMLITLKPLTATLQSPVAVPITLRHFALFY</sequence>
<evidence type="ECO:0000313" key="1">
    <source>
        <dbReference type="EMBL" id="VDN50693.1"/>
    </source>
</evidence>
<name>A0A0N4UE40_DRAME</name>
<dbReference type="WBParaSite" id="DME_0000562101-mRNA-1">
    <property type="protein sequence ID" value="DME_0000562101-mRNA-1"/>
    <property type="gene ID" value="DME_0000562101"/>
</dbReference>
<dbReference type="Proteomes" id="UP000274756">
    <property type="component" value="Unassembled WGS sequence"/>
</dbReference>
<dbReference type="EMBL" id="UYYG01000006">
    <property type="protein sequence ID" value="VDN50693.1"/>
    <property type="molecule type" value="Genomic_DNA"/>
</dbReference>
<reference evidence="1 3" key="2">
    <citation type="submission" date="2018-11" db="EMBL/GenBank/DDBJ databases">
        <authorList>
            <consortium name="Pathogen Informatics"/>
        </authorList>
    </citation>
    <scope>NUCLEOTIDE SEQUENCE [LARGE SCALE GENOMIC DNA]</scope>
</reference>
<keyword evidence="3" id="KW-1185">Reference proteome</keyword>